<protein>
    <submittedName>
        <fullName evidence="1">Uncharacterized protein</fullName>
    </submittedName>
</protein>
<dbReference type="Proteomes" id="UP000030661">
    <property type="component" value="Unassembled WGS sequence"/>
</dbReference>
<gene>
    <name evidence="1" type="ORF">U27_01296</name>
</gene>
<organism evidence="1">
    <name type="scientific">Vecturithrix granuli</name>
    <dbReference type="NCBI Taxonomy" id="1499967"/>
    <lineage>
        <taxon>Bacteria</taxon>
        <taxon>Candidatus Moduliflexota</taxon>
        <taxon>Candidatus Vecturitrichia</taxon>
        <taxon>Candidatus Vecturitrichales</taxon>
        <taxon>Candidatus Vecturitrichaceae</taxon>
        <taxon>Candidatus Vecturithrix</taxon>
    </lineage>
</organism>
<dbReference type="HOGENOM" id="CLU_2876696_0_0_0"/>
<sequence length="63" mass="7129">MTQEQQAIQALKDIFTICAKADTEDVKPWRALGDIHSICETALQEIMGEEAFQAFVPRDAFEE</sequence>
<dbReference type="STRING" id="1499967.U27_01296"/>
<evidence type="ECO:0000313" key="1">
    <source>
        <dbReference type="EMBL" id="GAK61396.1"/>
    </source>
</evidence>
<dbReference type="AlphaFoldDB" id="A0A081C9Z1"/>
<name>A0A081C9Z1_VECG1</name>
<reference evidence="1" key="1">
    <citation type="journal article" date="2015" name="PeerJ">
        <title>First genomic representation of candidate bacterial phylum KSB3 points to enhanced environmental sensing as a trigger of wastewater bulking.</title>
        <authorList>
            <person name="Sekiguchi Y."/>
            <person name="Ohashi A."/>
            <person name="Parks D.H."/>
            <person name="Yamauchi T."/>
            <person name="Tyson G.W."/>
            <person name="Hugenholtz P."/>
        </authorList>
    </citation>
    <scope>NUCLEOTIDE SEQUENCE [LARGE SCALE GENOMIC DNA]</scope>
</reference>
<keyword evidence="2" id="KW-1185">Reference proteome</keyword>
<evidence type="ECO:0000313" key="2">
    <source>
        <dbReference type="Proteomes" id="UP000030661"/>
    </source>
</evidence>
<dbReference type="EMBL" id="DF820479">
    <property type="protein sequence ID" value="GAK61396.1"/>
    <property type="molecule type" value="Genomic_DNA"/>
</dbReference>
<proteinExistence type="predicted"/>
<accession>A0A081C9Z1</accession>